<sequence length="595" mass="66673">MMSGTEMNDVQKLIPTFKICEPKKHINGSHIVGLFKVVQSLHKDKVFCDIRIETNDGTMLFGHKVVLGSASPYFCAMFTSFEGSSNDLVHITELDSTALQLLVNYIYTGEITVTEENVQGLLSSATILQLDYVKNVCTEFIQTQLDPSNCLGIKAFAILHNCTELLLSSEAYIKKQFLKVVKCDEFLSLSSVEVIKLISCNDLFVPLEEKVFECVTNWVEHELDNRKIFFSELMEHVRLPLISKQYILEKVVDEPLIKNSPKCKDYVFEAFHVNLLKSVQPFTKPLTVRSKPRQFDILQKVILVLSWSTNTKKTSTNWYDPANNLWHNVLEMKMKYCRPAHLALIADQFVFAVGNNRETKSQSVSMLDLTSQAPCWVQTADMLIGRSHLAVGVLYNSVYAVGGFDGSSDLKSAEVFRISIQKWKMVASMARKRQQFGIGVLNNKLYAVGGYDSSSKNSLKSVECYYPVLDSWKFIKDMSIGRSNAGIAVLDGVMYAIGGISALGTVQKSVEAYTTNPSGWTPRADMHLCRYSPGVIALDGLLYVVGGMDNDSTLDSIETYNPITNEWKLMESSINDDGQIFTGVVIDKPPHFNTD</sequence>
<dbReference type="SMART" id="SM00612">
    <property type="entry name" value="Kelch"/>
    <property type="match status" value="5"/>
</dbReference>
<evidence type="ECO:0000256" key="5">
    <source>
        <dbReference type="ARBA" id="ARBA00022786"/>
    </source>
</evidence>
<dbReference type="PANTHER" id="PTHR24412">
    <property type="entry name" value="KELCH PROTEIN"/>
    <property type="match status" value="1"/>
</dbReference>
<organism evidence="9 10">
    <name type="scientific">Acyrthosiphon pisum</name>
    <name type="common">Pea aphid</name>
    <dbReference type="NCBI Taxonomy" id="7029"/>
    <lineage>
        <taxon>Eukaryota</taxon>
        <taxon>Metazoa</taxon>
        <taxon>Ecdysozoa</taxon>
        <taxon>Arthropoda</taxon>
        <taxon>Hexapoda</taxon>
        <taxon>Insecta</taxon>
        <taxon>Pterygota</taxon>
        <taxon>Neoptera</taxon>
        <taxon>Paraneoptera</taxon>
        <taxon>Hemiptera</taxon>
        <taxon>Sternorrhyncha</taxon>
        <taxon>Aphidomorpha</taxon>
        <taxon>Aphidoidea</taxon>
        <taxon>Aphididae</taxon>
        <taxon>Macrosiphini</taxon>
        <taxon>Acyrthosiphon</taxon>
    </lineage>
</organism>
<reference evidence="9" key="2">
    <citation type="submission" date="2022-06" db="UniProtKB">
        <authorList>
            <consortium name="EnsemblMetazoa"/>
        </authorList>
    </citation>
    <scope>IDENTIFICATION</scope>
</reference>
<dbReference type="SMART" id="SM00875">
    <property type="entry name" value="BACK"/>
    <property type="match status" value="1"/>
</dbReference>
<comment type="pathway">
    <text evidence="1">Protein modification; protein ubiquitination.</text>
</comment>
<proteinExistence type="predicted"/>
<dbReference type="SUPFAM" id="SSF117281">
    <property type="entry name" value="Kelch motif"/>
    <property type="match status" value="1"/>
</dbReference>
<evidence type="ECO:0000256" key="4">
    <source>
        <dbReference type="ARBA" id="ARBA00022737"/>
    </source>
</evidence>
<protein>
    <recommendedName>
        <fullName evidence="2">Kelch-like protein diablo</fullName>
    </recommendedName>
</protein>
<dbReference type="Pfam" id="PF00651">
    <property type="entry name" value="BTB"/>
    <property type="match status" value="1"/>
</dbReference>
<dbReference type="AlphaFoldDB" id="A0A8R2H592"/>
<dbReference type="InterPro" id="IPR011333">
    <property type="entry name" value="SKP1/BTB/POZ_sf"/>
</dbReference>
<dbReference type="Proteomes" id="UP000007819">
    <property type="component" value="Chromosome A2"/>
</dbReference>
<comment type="function">
    <text evidence="7">Probable substrate-specific adapter of an E3 ubiquitin-protein ligase complex which mediates the ubiquitination and subsequent proteasomal degradation of target proteins. May have a role in synapse differentiation and growth.</text>
</comment>
<dbReference type="RefSeq" id="XP_016656116.1">
    <property type="nucleotide sequence ID" value="XM_016800627.2"/>
</dbReference>
<dbReference type="FunFam" id="1.25.40.420:FF:000001">
    <property type="entry name" value="Kelch-like family member 12"/>
    <property type="match status" value="1"/>
</dbReference>
<evidence type="ECO:0000256" key="2">
    <source>
        <dbReference type="ARBA" id="ARBA00013699"/>
    </source>
</evidence>
<dbReference type="InterPro" id="IPR011705">
    <property type="entry name" value="BACK"/>
</dbReference>
<dbReference type="GeneID" id="100574169"/>
<keyword evidence="6" id="KW-0009">Actin-binding</keyword>
<dbReference type="KEGG" id="api:100574169"/>
<dbReference type="Pfam" id="PF07707">
    <property type="entry name" value="BACK"/>
    <property type="match status" value="1"/>
</dbReference>
<dbReference type="EnsemblMetazoa" id="XM_016800628.2">
    <property type="protein sequence ID" value="XP_016656117.1"/>
    <property type="gene ID" value="LOC100574169"/>
</dbReference>
<evidence type="ECO:0000256" key="1">
    <source>
        <dbReference type="ARBA" id="ARBA00004906"/>
    </source>
</evidence>
<name>A0A8R2H592_ACYPI</name>
<evidence type="ECO:0000256" key="3">
    <source>
        <dbReference type="ARBA" id="ARBA00022441"/>
    </source>
</evidence>
<reference evidence="10" key="1">
    <citation type="submission" date="2010-06" db="EMBL/GenBank/DDBJ databases">
        <authorList>
            <person name="Jiang H."/>
            <person name="Abraham K."/>
            <person name="Ali S."/>
            <person name="Alsbrooks S.L."/>
            <person name="Anim B.N."/>
            <person name="Anosike U.S."/>
            <person name="Attaway T."/>
            <person name="Bandaranaike D.P."/>
            <person name="Battles P.K."/>
            <person name="Bell S.N."/>
            <person name="Bell A.V."/>
            <person name="Beltran B."/>
            <person name="Bickham C."/>
            <person name="Bustamante Y."/>
            <person name="Caleb T."/>
            <person name="Canada A."/>
            <person name="Cardenas V."/>
            <person name="Carter K."/>
            <person name="Chacko J."/>
            <person name="Chandrabose M.N."/>
            <person name="Chavez D."/>
            <person name="Chavez A."/>
            <person name="Chen L."/>
            <person name="Chu H.-S."/>
            <person name="Claassen K.J."/>
            <person name="Cockrell R."/>
            <person name="Collins M."/>
            <person name="Cooper J.A."/>
            <person name="Cree A."/>
            <person name="Curry S.M."/>
            <person name="Da Y."/>
            <person name="Dao M.D."/>
            <person name="Das B."/>
            <person name="Davila M.-L."/>
            <person name="Davy-Carroll L."/>
            <person name="Denson S."/>
            <person name="Dinh H."/>
            <person name="Ebong V.E."/>
            <person name="Edwards J.R."/>
            <person name="Egan A."/>
            <person name="El-Daye J."/>
            <person name="Escobedo L."/>
            <person name="Fernandez S."/>
            <person name="Fernando P.R."/>
            <person name="Flagg N."/>
            <person name="Forbes L.D."/>
            <person name="Fowler R.G."/>
            <person name="Fu Q."/>
            <person name="Gabisi R.A."/>
            <person name="Ganer J."/>
            <person name="Garbino Pronczuk A."/>
            <person name="Garcia R.M."/>
            <person name="Garner T."/>
            <person name="Garrett T.E."/>
            <person name="Gonzalez D.A."/>
            <person name="Hamid H."/>
            <person name="Hawkins E.S."/>
            <person name="Hirani K."/>
            <person name="Hogues M.E."/>
            <person name="Hollins B."/>
            <person name="Hsiao C.-H."/>
            <person name="Jabil R."/>
            <person name="James M.L."/>
            <person name="Jhangiani S.N."/>
            <person name="Johnson B."/>
            <person name="Johnson Q."/>
            <person name="Joshi V."/>
            <person name="Kalu J.B."/>
            <person name="Kam C."/>
            <person name="Kashfia A."/>
            <person name="Keebler J."/>
            <person name="Kisamo H."/>
            <person name="Kovar C.L."/>
            <person name="Lago L.A."/>
            <person name="Lai C.-Y."/>
            <person name="Laidlaw J."/>
            <person name="Lara F."/>
            <person name="Le T.-K."/>
            <person name="Lee S.L."/>
            <person name="Legall F.H."/>
            <person name="Lemon S.J."/>
            <person name="Lewis L.R."/>
            <person name="Li B."/>
            <person name="Liu Y."/>
            <person name="Liu Y.-S."/>
            <person name="Lopez J."/>
            <person name="Lozado R.J."/>
            <person name="Lu J."/>
            <person name="Madu R.C."/>
            <person name="Maheshwari M."/>
            <person name="Maheshwari R."/>
            <person name="Malloy K."/>
            <person name="Martinez E."/>
            <person name="Mathew T."/>
            <person name="Mercado I.C."/>
            <person name="Mercado C."/>
            <person name="Meyer B."/>
            <person name="Montgomery K."/>
            <person name="Morgan M.B."/>
            <person name="Munidasa M."/>
            <person name="Nazareth L.V."/>
            <person name="Nelson J."/>
            <person name="Ng B.M."/>
            <person name="Nguyen N.B."/>
            <person name="Nguyen P.Q."/>
            <person name="Nguyen T."/>
            <person name="Obregon M."/>
            <person name="Okwuonu G.O."/>
            <person name="Onwere C.G."/>
            <person name="Orozco G."/>
            <person name="Parra A."/>
            <person name="Patel S."/>
            <person name="Patil S."/>
            <person name="Perez A."/>
            <person name="Perez Y."/>
            <person name="Pham C."/>
            <person name="Primus E.L."/>
            <person name="Pu L.-L."/>
            <person name="Puazo M."/>
            <person name="Qin X."/>
            <person name="Quiroz J.B."/>
            <person name="Reese J."/>
            <person name="Richards S."/>
            <person name="Rives C.M."/>
            <person name="Robberts R."/>
            <person name="Ruiz S.J."/>
            <person name="Ruiz M.J."/>
            <person name="Santibanez J."/>
            <person name="Schneider B.W."/>
            <person name="Sisson I."/>
            <person name="Smith M."/>
            <person name="Sodergren E."/>
            <person name="Song X.-Z."/>
            <person name="Song B.B."/>
            <person name="Summersgill H."/>
            <person name="Thelus R."/>
            <person name="Thornton R.D."/>
            <person name="Trejos Z.Y."/>
            <person name="Usmani K."/>
            <person name="Vattathil S."/>
            <person name="Villasana D."/>
            <person name="Walker D.L."/>
            <person name="Wang S."/>
            <person name="Wang K."/>
            <person name="White C.S."/>
            <person name="Williams A.C."/>
            <person name="Williamson J."/>
            <person name="Wilson K."/>
            <person name="Woghiren I.O."/>
            <person name="Woodworth J.R."/>
            <person name="Worley K.C."/>
            <person name="Wright R.A."/>
            <person name="Wu W."/>
            <person name="Young L."/>
            <person name="Zhang L."/>
            <person name="Zhang J."/>
            <person name="Zhu Y."/>
            <person name="Muzny D.M."/>
            <person name="Weinstock G."/>
            <person name="Gibbs R.A."/>
        </authorList>
    </citation>
    <scope>NUCLEOTIDE SEQUENCE [LARGE SCALE GENOMIC DNA]</scope>
    <source>
        <strain evidence="10">LSR1</strain>
    </source>
</reference>
<dbReference type="PIRSF" id="PIRSF037037">
    <property type="entry name" value="Kelch-like_protein_gigaxonin"/>
    <property type="match status" value="1"/>
</dbReference>
<dbReference type="InterPro" id="IPR006652">
    <property type="entry name" value="Kelch_1"/>
</dbReference>
<dbReference type="Gene3D" id="1.25.40.420">
    <property type="match status" value="1"/>
</dbReference>
<dbReference type="RefSeq" id="XP_016656117.1">
    <property type="nucleotide sequence ID" value="XM_016800628.2"/>
</dbReference>
<evidence type="ECO:0000259" key="8">
    <source>
        <dbReference type="PROSITE" id="PS50097"/>
    </source>
</evidence>
<keyword evidence="4" id="KW-0677">Repeat</keyword>
<dbReference type="OrthoDB" id="45365at2759"/>
<dbReference type="InterPro" id="IPR000210">
    <property type="entry name" value="BTB/POZ_dom"/>
</dbReference>
<dbReference type="SUPFAM" id="SSF54695">
    <property type="entry name" value="POZ domain"/>
    <property type="match status" value="1"/>
</dbReference>
<dbReference type="InterPro" id="IPR017096">
    <property type="entry name" value="BTB-kelch_protein"/>
</dbReference>
<dbReference type="EnsemblMetazoa" id="XM_016800627.2">
    <property type="protein sequence ID" value="XP_016656116.1"/>
    <property type="gene ID" value="LOC100574169"/>
</dbReference>
<dbReference type="Gene3D" id="3.30.710.10">
    <property type="entry name" value="Potassium Channel Kv1.1, Chain A"/>
    <property type="match status" value="1"/>
</dbReference>
<keyword evidence="5" id="KW-0833">Ubl conjugation pathway</keyword>
<accession>A0A8R2H592</accession>
<evidence type="ECO:0000313" key="9">
    <source>
        <dbReference type="EnsemblMetazoa" id="XP_016656117.1"/>
    </source>
</evidence>
<dbReference type="PANTHER" id="PTHR24412:SF466">
    <property type="entry name" value="RING CANAL KELCH PROTEIN"/>
    <property type="match status" value="1"/>
</dbReference>
<keyword evidence="10" id="KW-1185">Reference proteome</keyword>
<evidence type="ECO:0000256" key="7">
    <source>
        <dbReference type="ARBA" id="ARBA00043912"/>
    </source>
</evidence>
<dbReference type="InterPro" id="IPR015915">
    <property type="entry name" value="Kelch-typ_b-propeller"/>
</dbReference>
<dbReference type="GO" id="GO:0003779">
    <property type="term" value="F:actin binding"/>
    <property type="evidence" value="ECO:0007669"/>
    <property type="project" value="UniProtKB-KW"/>
</dbReference>
<dbReference type="PROSITE" id="PS50097">
    <property type="entry name" value="BTB"/>
    <property type="match status" value="1"/>
</dbReference>
<dbReference type="SMART" id="SM00225">
    <property type="entry name" value="BTB"/>
    <property type="match status" value="1"/>
</dbReference>
<dbReference type="Gene3D" id="2.120.10.80">
    <property type="entry name" value="Kelch-type beta propeller"/>
    <property type="match status" value="1"/>
</dbReference>
<keyword evidence="3" id="KW-0880">Kelch repeat</keyword>
<feature type="domain" description="BTB" evidence="8">
    <location>
        <begin position="48"/>
        <end position="115"/>
    </location>
</feature>
<evidence type="ECO:0000256" key="6">
    <source>
        <dbReference type="ARBA" id="ARBA00023203"/>
    </source>
</evidence>
<evidence type="ECO:0000313" key="10">
    <source>
        <dbReference type="Proteomes" id="UP000007819"/>
    </source>
</evidence>
<dbReference type="Pfam" id="PF01344">
    <property type="entry name" value="Kelch_1"/>
    <property type="match status" value="4"/>
</dbReference>